<sequence>MHTVTEPATGVFRGSPVIRGALGLALGLLLLVTVWAAADRKDAAVTLVVVLAVPFAVVAAVGLMRPFPVESPHRYGWLAVLTLLWIALASQEATASYLALVLFVLYLLLLPSPWGAVATGVATALAVMLSVAVAGPSTGAILGPVLAGVAAIAIAMVVRSMSAVSESRRQLIDELVRTRGLLAESERQAGIITERERLAHEIHDTVAQGLSSIQMLLHAAERDIPADSGALDRVHLARSTAARSLRETRAIIAALQPDDLQDGSFPQALRRLAASAGSDGLDIGVDIEDAAGVHADGPDLPMRVEAGLLRIAQSAVSNVRQHSGADRARITLTVEPGSVRLDIVDDGCGFDRDAVDNSAVERAGEGHIGLSAMAHRARSIGGTLEIESTPGGGTAVVVSVPRGSVVSEDTGESE</sequence>
<dbReference type="GO" id="GO:0016020">
    <property type="term" value="C:membrane"/>
    <property type="evidence" value="ECO:0007669"/>
    <property type="project" value="InterPro"/>
</dbReference>
<feature type="transmembrane region" description="Helical" evidence="4">
    <location>
        <begin position="141"/>
        <end position="161"/>
    </location>
</feature>
<dbReference type="PROSITE" id="PS50109">
    <property type="entry name" value="HIS_KIN"/>
    <property type="match status" value="1"/>
</dbReference>
<protein>
    <submittedName>
        <fullName evidence="6">Signal transduction histidine kinase</fullName>
    </submittedName>
</protein>
<dbReference type="Pfam" id="PF07730">
    <property type="entry name" value="HisKA_3"/>
    <property type="match status" value="1"/>
</dbReference>
<feature type="transmembrane region" description="Helical" evidence="4">
    <location>
        <begin position="75"/>
        <end position="108"/>
    </location>
</feature>
<dbReference type="Pfam" id="PF02518">
    <property type="entry name" value="HATPase_c"/>
    <property type="match status" value="1"/>
</dbReference>
<dbReference type="Gene3D" id="3.30.565.10">
    <property type="entry name" value="Histidine kinase-like ATPase, C-terminal domain"/>
    <property type="match status" value="1"/>
</dbReference>
<name>A0A0X8XV64_9CORY</name>
<dbReference type="InterPro" id="IPR005467">
    <property type="entry name" value="His_kinase_dom"/>
</dbReference>
<organism evidence="6 7">
    <name type="scientific">Corynebacterium variabile</name>
    <dbReference type="NCBI Taxonomy" id="1727"/>
    <lineage>
        <taxon>Bacteria</taxon>
        <taxon>Bacillati</taxon>
        <taxon>Actinomycetota</taxon>
        <taxon>Actinomycetes</taxon>
        <taxon>Mycobacteriales</taxon>
        <taxon>Corynebacteriaceae</taxon>
        <taxon>Corynebacterium</taxon>
    </lineage>
</organism>
<dbReference type="InterPro" id="IPR003594">
    <property type="entry name" value="HATPase_dom"/>
</dbReference>
<dbReference type="SMART" id="SM00387">
    <property type="entry name" value="HATPase_c"/>
    <property type="match status" value="1"/>
</dbReference>
<evidence type="ECO:0000256" key="1">
    <source>
        <dbReference type="ARBA" id="ARBA00022679"/>
    </source>
</evidence>
<dbReference type="PIRSF" id="PIRSF037434">
    <property type="entry name" value="STHK_ChrS"/>
    <property type="match status" value="1"/>
</dbReference>
<dbReference type="CDD" id="cd16917">
    <property type="entry name" value="HATPase_UhpB-NarQ-NarX-like"/>
    <property type="match status" value="1"/>
</dbReference>
<evidence type="ECO:0000313" key="6">
    <source>
        <dbReference type="EMBL" id="CUU67501.1"/>
    </source>
</evidence>
<dbReference type="SUPFAM" id="SSF55874">
    <property type="entry name" value="ATPase domain of HSP90 chaperone/DNA topoisomerase II/histidine kinase"/>
    <property type="match status" value="1"/>
</dbReference>
<dbReference type="Gene3D" id="1.20.5.1930">
    <property type="match status" value="1"/>
</dbReference>
<gene>
    <name evidence="6" type="ORF">CVAR292_02864</name>
</gene>
<keyword evidence="4" id="KW-1133">Transmembrane helix</keyword>
<dbReference type="InterPro" id="IPR011712">
    <property type="entry name" value="Sig_transdc_His_kin_sub3_dim/P"/>
</dbReference>
<keyword evidence="7" id="KW-1185">Reference proteome</keyword>
<evidence type="ECO:0000313" key="7">
    <source>
        <dbReference type="Proteomes" id="UP000182498"/>
    </source>
</evidence>
<keyword evidence="4" id="KW-0472">Membrane</keyword>
<evidence type="ECO:0000256" key="2">
    <source>
        <dbReference type="ARBA" id="ARBA00022777"/>
    </source>
</evidence>
<evidence type="ECO:0000256" key="4">
    <source>
        <dbReference type="SAM" id="Phobius"/>
    </source>
</evidence>
<proteinExistence type="predicted"/>
<dbReference type="AlphaFoldDB" id="A0A0X8XV64"/>
<dbReference type="Proteomes" id="UP000182498">
    <property type="component" value="Unassembled WGS sequence"/>
</dbReference>
<accession>A0A0X8XV64</accession>
<dbReference type="RefSeq" id="WP_073884804.1">
    <property type="nucleotide sequence ID" value="NZ_FAUH01000028.1"/>
</dbReference>
<feature type="transmembrane region" description="Helical" evidence="4">
    <location>
        <begin position="21"/>
        <end position="38"/>
    </location>
</feature>
<feature type="transmembrane region" description="Helical" evidence="4">
    <location>
        <begin position="44"/>
        <end position="63"/>
    </location>
</feature>
<dbReference type="PANTHER" id="PTHR24421:SF62">
    <property type="entry name" value="SENSORY TRANSDUCTION HISTIDINE KINASE"/>
    <property type="match status" value="1"/>
</dbReference>
<dbReference type="InterPro" id="IPR036890">
    <property type="entry name" value="HATPase_C_sf"/>
</dbReference>
<feature type="domain" description="Histidine kinase" evidence="5">
    <location>
        <begin position="308"/>
        <end position="404"/>
    </location>
</feature>
<reference evidence="7" key="1">
    <citation type="submission" date="2015-11" db="EMBL/GenBank/DDBJ databases">
        <authorList>
            <person name="Dugat-Bony E."/>
        </authorList>
    </citation>
    <scope>NUCLEOTIDE SEQUENCE [LARGE SCALE GENOMIC DNA]</scope>
    <source>
        <strain evidence="7">Mu292</strain>
    </source>
</reference>
<evidence type="ECO:0000256" key="3">
    <source>
        <dbReference type="ARBA" id="ARBA00023012"/>
    </source>
</evidence>
<keyword evidence="1" id="KW-0808">Transferase</keyword>
<dbReference type="EMBL" id="FAUH01000028">
    <property type="protein sequence ID" value="CUU67501.1"/>
    <property type="molecule type" value="Genomic_DNA"/>
</dbReference>
<dbReference type="GO" id="GO:0000155">
    <property type="term" value="F:phosphorelay sensor kinase activity"/>
    <property type="evidence" value="ECO:0007669"/>
    <property type="project" value="InterPro"/>
</dbReference>
<keyword evidence="4" id="KW-0812">Transmembrane</keyword>
<dbReference type="InterPro" id="IPR017205">
    <property type="entry name" value="Sig_transdc_His_kinase_ChrS"/>
</dbReference>
<dbReference type="PANTHER" id="PTHR24421">
    <property type="entry name" value="NITRATE/NITRITE SENSOR PROTEIN NARX-RELATED"/>
    <property type="match status" value="1"/>
</dbReference>
<evidence type="ECO:0000259" key="5">
    <source>
        <dbReference type="PROSITE" id="PS50109"/>
    </source>
</evidence>
<keyword evidence="3" id="KW-0902">Two-component regulatory system</keyword>
<dbReference type="InterPro" id="IPR050482">
    <property type="entry name" value="Sensor_HK_TwoCompSys"/>
</dbReference>
<dbReference type="GO" id="GO:0046983">
    <property type="term" value="F:protein dimerization activity"/>
    <property type="evidence" value="ECO:0007669"/>
    <property type="project" value="InterPro"/>
</dbReference>
<keyword evidence="2 6" id="KW-0418">Kinase</keyword>